<proteinExistence type="predicted"/>
<feature type="chain" id="PRO_5038417439" description="Lipoprotein" evidence="1">
    <location>
        <begin position="22"/>
        <end position="186"/>
    </location>
</feature>
<dbReference type="PROSITE" id="PS51257">
    <property type="entry name" value="PROKAR_LIPOPROTEIN"/>
    <property type="match status" value="1"/>
</dbReference>
<dbReference type="Proteomes" id="UP000669179">
    <property type="component" value="Unassembled WGS sequence"/>
</dbReference>
<evidence type="ECO:0000313" key="3">
    <source>
        <dbReference type="Proteomes" id="UP000669179"/>
    </source>
</evidence>
<dbReference type="EMBL" id="JAGEOJ010000046">
    <property type="protein sequence ID" value="MBO2455895.1"/>
    <property type="molecule type" value="Genomic_DNA"/>
</dbReference>
<feature type="signal peptide" evidence="1">
    <location>
        <begin position="1"/>
        <end position="21"/>
    </location>
</feature>
<keyword evidence="3" id="KW-1185">Reference proteome</keyword>
<dbReference type="AlphaFoldDB" id="A0A939PNG8"/>
<accession>A0A939PNG8</accession>
<gene>
    <name evidence="2" type="ORF">J4573_53090</name>
</gene>
<name>A0A939PNG8_9ACTN</name>
<dbReference type="RefSeq" id="WP_208264133.1">
    <property type="nucleotide sequence ID" value="NZ_JAGEOJ010000046.1"/>
</dbReference>
<reference evidence="2" key="1">
    <citation type="submission" date="2021-03" db="EMBL/GenBank/DDBJ databases">
        <authorList>
            <person name="Kanchanasin P."/>
            <person name="Saeng-In P."/>
            <person name="Phongsopitanun W."/>
            <person name="Yuki M."/>
            <person name="Kudo T."/>
            <person name="Ohkuma M."/>
            <person name="Tanasupawat S."/>
        </authorList>
    </citation>
    <scope>NUCLEOTIDE SEQUENCE</scope>
    <source>
        <strain evidence="2">GKU 128</strain>
    </source>
</reference>
<comment type="caution">
    <text evidence="2">The sequence shown here is derived from an EMBL/GenBank/DDBJ whole genome shotgun (WGS) entry which is preliminary data.</text>
</comment>
<evidence type="ECO:0000256" key="1">
    <source>
        <dbReference type="SAM" id="SignalP"/>
    </source>
</evidence>
<protein>
    <recommendedName>
        <fullName evidence="4">Lipoprotein</fullName>
    </recommendedName>
</protein>
<evidence type="ECO:0000313" key="2">
    <source>
        <dbReference type="EMBL" id="MBO2455895.1"/>
    </source>
</evidence>
<keyword evidence="1" id="KW-0732">Signal</keyword>
<sequence length="186" mass="19098">MVVRRIIVGVALASTATFSVAGCGSSSDDGGSGGSGGASEKQVAWAAKACGVINQTPSLPVPKLELANAAKSKASIVKLLNDVSVRLRTLSMNLKGLGAPPVTGGEATFNATMSKLSMTSSTVSTARLRLQMAKVTDTKSLEQALGPVKQAFTQYGTYQGPQQDLRANPALATAFDKVPTCQPKKA</sequence>
<evidence type="ECO:0008006" key="4">
    <source>
        <dbReference type="Google" id="ProtNLM"/>
    </source>
</evidence>
<organism evidence="2 3">
    <name type="scientific">Actinomadura barringtoniae</name>
    <dbReference type="NCBI Taxonomy" id="1427535"/>
    <lineage>
        <taxon>Bacteria</taxon>
        <taxon>Bacillati</taxon>
        <taxon>Actinomycetota</taxon>
        <taxon>Actinomycetes</taxon>
        <taxon>Streptosporangiales</taxon>
        <taxon>Thermomonosporaceae</taxon>
        <taxon>Actinomadura</taxon>
    </lineage>
</organism>